<gene>
    <name evidence="1" type="ordered locus">AXX17_At3g11390</name>
</gene>
<comment type="caution">
    <text evidence="1">The sequence shown here is derived from an EMBL/GenBank/DDBJ whole genome shotgun (WGS) entry which is preliminary data.</text>
</comment>
<protein>
    <submittedName>
        <fullName evidence="1">Uncharacterized protein</fullName>
    </submittedName>
</protein>
<organism evidence="1 2">
    <name type="scientific">Arabidopsis thaliana</name>
    <name type="common">Mouse-ear cress</name>
    <dbReference type="NCBI Taxonomy" id="3702"/>
    <lineage>
        <taxon>Eukaryota</taxon>
        <taxon>Viridiplantae</taxon>
        <taxon>Streptophyta</taxon>
        <taxon>Embryophyta</taxon>
        <taxon>Tracheophyta</taxon>
        <taxon>Spermatophyta</taxon>
        <taxon>Magnoliopsida</taxon>
        <taxon>eudicotyledons</taxon>
        <taxon>Gunneridae</taxon>
        <taxon>Pentapetalae</taxon>
        <taxon>rosids</taxon>
        <taxon>malvids</taxon>
        <taxon>Brassicales</taxon>
        <taxon>Brassicaceae</taxon>
        <taxon>Camelineae</taxon>
        <taxon>Arabidopsis</taxon>
    </lineage>
</organism>
<reference evidence="2" key="1">
    <citation type="journal article" date="2016" name="Proc. Natl. Acad. Sci. U.S.A.">
        <title>Chromosome-level assembly of Arabidopsis thaliana Ler reveals the extent of translocation and inversion polymorphisms.</title>
        <authorList>
            <person name="Zapata L."/>
            <person name="Ding J."/>
            <person name="Willing E.M."/>
            <person name="Hartwig B."/>
            <person name="Bezdan D."/>
            <person name="Jiao W.B."/>
            <person name="Patel V."/>
            <person name="Velikkakam James G."/>
            <person name="Koornneef M."/>
            <person name="Ossowski S."/>
            <person name="Schneeberger K."/>
        </authorList>
    </citation>
    <scope>NUCLEOTIDE SEQUENCE [LARGE SCALE GENOMIC DNA]</scope>
    <source>
        <strain evidence="2">cv. Landsberg erecta</strain>
    </source>
</reference>
<dbReference type="Proteomes" id="UP000078284">
    <property type="component" value="Chromosome 3"/>
</dbReference>
<dbReference type="ExpressionAtlas" id="A0A178VCT1">
    <property type="expression patterns" value="baseline and differential"/>
</dbReference>
<dbReference type="AlphaFoldDB" id="A0A178VCT1"/>
<accession>A0A178VCT1</accession>
<proteinExistence type="predicted"/>
<evidence type="ECO:0000313" key="2">
    <source>
        <dbReference type="Proteomes" id="UP000078284"/>
    </source>
</evidence>
<sequence length="71" mass="8208">MDPRFINTIPSLRYDDDKCDDEYAFVKALCMSGGDGANSYSANSRLQVLQYLRLLLGFKQKQIINVQIFLW</sequence>
<dbReference type="EMBL" id="LUHQ01000003">
    <property type="protein sequence ID" value="OAP03155.1"/>
    <property type="molecule type" value="Genomic_DNA"/>
</dbReference>
<evidence type="ECO:0000313" key="1">
    <source>
        <dbReference type="EMBL" id="OAP03155.1"/>
    </source>
</evidence>
<name>A0A178VCT1_ARATH</name>